<reference evidence="3" key="2">
    <citation type="submission" date="2022-01" db="EMBL/GenBank/DDBJ databases">
        <authorList>
            <person name="Yamashiro T."/>
            <person name="Shiraishi A."/>
            <person name="Satake H."/>
            <person name="Nakayama K."/>
        </authorList>
    </citation>
    <scope>NUCLEOTIDE SEQUENCE</scope>
</reference>
<reference evidence="3" key="1">
    <citation type="journal article" date="2022" name="Int. J. Mol. Sci.">
        <title>Draft Genome of Tanacetum Coccineum: Genomic Comparison of Closely Related Tanacetum-Family Plants.</title>
        <authorList>
            <person name="Yamashiro T."/>
            <person name="Shiraishi A."/>
            <person name="Nakayama K."/>
            <person name="Satake H."/>
        </authorList>
    </citation>
    <scope>NUCLEOTIDE SEQUENCE</scope>
</reference>
<dbReference type="Proteomes" id="UP001151760">
    <property type="component" value="Unassembled WGS sequence"/>
</dbReference>
<feature type="region of interest" description="Disordered" evidence="1">
    <location>
        <begin position="62"/>
        <end position="115"/>
    </location>
</feature>
<evidence type="ECO:0000259" key="2">
    <source>
        <dbReference type="Pfam" id="PF07727"/>
    </source>
</evidence>
<dbReference type="PANTHER" id="PTHR11439:SF509">
    <property type="entry name" value="RNA-DIRECTED DNA POLYMERASE"/>
    <property type="match status" value="1"/>
</dbReference>
<dbReference type="SUPFAM" id="SSF56672">
    <property type="entry name" value="DNA/RNA polymerases"/>
    <property type="match status" value="1"/>
</dbReference>
<evidence type="ECO:0000313" key="3">
    <source>
        <dbReference type="EMBL" id="GJT74517.1"/>
    </source>
</evidence>
<dbReference type="CDD" id="cd09272">
    <property type="entry name" value="RNase_HI_RT_Ty1"/>
    <property type="match status" value="1"/>
</dbReference>
<name>A0ABQ5GHV4_9ASTR</name>
<feature type="compositionally biased region" description="Polar residues" evidence="1">
    <location>
        <begin position="394"/>
        <end position="404"/>
    </location>
</feature>
<comment type="caution">
    <text evidence="3">The sequence shown here is derived from an EMBL/GenBank/DDBJ whole genome shotgun (WGS) entry which is preliminary data.</text>
</comment>
<feature type="compositionally biased region" description="Polar residues" evidence="1">
    <location>
        <begin position="74"/>
        <end position="85"/>
    </location>
</feature>
<evidence type="ECO:0000313" key="4">
    <source>
        <dbReference type="Proteomes" id="UP001151760"/>
    </source>
</evidence>
<evidence type="ECO:0000256" key="1">
    <source>
        <dbReference type="SAM" id="MobiDB-lite"/>
    </source>
</evidence>
<feature type="domain" description="Reverse transcriptase Ty1/copia-type" evidence="2">
    <location>
        <begin position="459"/>
        <end position="594"/>
    </location>
</feature>
<dbReference type="InterPro" id="IPR043502">
    <property type="entry name" value="DNA/RNA_pol_sf"/>
</dbReference>
<sequence length="771" mass="87011">MLKIDVEPITPKLLNKKTAHSAYIKHTQEEATVLRDLVEHVKSKYPLDQSLESACRWKISGYDPKEQRQKRVKPSTSASRSQPLGNTKKDKILQTPSSTQKNKVEAHPRKVKSSLKNKDCVVEPKGTAHVQHSKLNANSELKCVKCLPKLKFEKDHLCSACAMGKSKKKPRKPKSEDTNQEKLYLLHMDLCGPMRVSSVNGNKYILVIVDDYSRFTWVKCLRSKDEAPDFIIKFLKMIQKVGISHETSVARTPHQNSVVERRNRMLIEVARTMLIYAKALIFYGQKQLLPHVTPKIVPSALCYLTNDSKNLGKLQSKADIGLMPNPPPSTPFVPPSRSDWDLLFQPLFDELLTPPPSVDYPAPEVVDLIHEVVAPVPVVSTGSPSSTNVDQDAPSPSNSQTTPETQPPVIPNDVEEDNHVIEVAHIGNDLYFSIQILEVPSDQSSLMDSIHTILDKLGGILKNKARLVARGYCQKEVIDFEESFALVARLEAIRIFLAFAAHMNMVVYQMDVKTAFLNGNLREEVYVSQPDGFVDPDNPNHVYKLKKALYGLKQAPRAWYDMLSSIMISQDFSKGSVDPNMFIHREGKESLLGLWYPKDSSIALTAFADADHAGCQDTRRNTSGSMQFLGDRLVSWSSKRQKRVVISSIEAEYIALSGCCAQVLWMRSQLIDYGFGFNKIPMYCDNKSAIALCCNNVQHSRSKHIDIRFHFIKEHVENGVIELYFVNTEYQLANIFTKALGRDRIEFLINKLGMRSFTPETLKQLVDEVDE</sequence>
<dbReference type="InterPro" id="IPR012337">
    <property type="entry name" value="RNaseH-like_sf"/>
</dbReference>
<dbReference type="EMBL" id="BQNB010018448">
    <property type="protein sequence ID" value="GJT74517.1"/>
    <property type="molecule type" value="Genomic_DNA"/>
</dbReference>
<feature type="compositionally biased region" description="Low complexity" evidence="1">
    <location>
        <begin position="380"/>
        <end position="389"/>
    </location>
</feature>
<dbReference type="SUPFAM" id="SSF53098">
    <property type="entry name" value="Ribonuclease H-like"/>
    <property type="match status" value="1"/>
</dbReference>
<keyword evidence="4" id="KW-1185">Reference proteome</keyword>
<gene>
    <name evidence="3" type="ORF">Tco_1041242</name>
</gene>
<dbReference type="Gene3D" id="3.30.420.10">
    <property type="entry name" value="Ribonuclease H-like superfamily/Ribonuclease H"/>
    <property type="match status" value="2"/>
</dbReference>
<organism evidence="3 4">
    <name type="scientific">Tanacetum coccineum</name>
    <dbReference type="NCBI Taxonomy" id="301880"/>
    <lineage>
        <taxon>Eukaryota</taxon>
        <taxon>Viridiplantae</taxon>
        <taxon>Streptophyta</taxon>
        <taxon>Embryophyta</taxon>
        <taxon>Tracheophyta</taxon>
        <taxon>Spermatophyta</taxon>
        <taxon>Magnoliopsida</taxon>
        <taxon>eudicotyledons</taxon>
        <taxon>Gunneridae</taxon>
        <taxon>Pentapetalae</taxon>
        <taxon>asterids</taxon>
        <taxon>campanulids</taxon>
        <taxon>Asterales</taxon>
        <taxon>Asteraceae</taxon>
        <taxon>Asteroideae</taxon>
        <taxon>Anthemideae</taxon>
        <taxon>Anthemidinae</taxon>
        <taxon>Tanacetum</taxon>
    </lineage>
</organism>
<accession>A0ABQ5GHV4</accession>
<dbReference type="PANTHER" id="PTHR11439">
    <property type="entry name" value="GAG-POL-RELATED RETROTRANSPOSON"/>
    <property type="match status" value="1"/>
</dbReference>
<dbReference type="Pfam" id="PF07727">
    <property type="entry name" value="RVT_2"/>
    <property type="match status" value="1"/>
</dbReference>
<protein>
    <submittedName>
        <fullName evidence="3">Retrovirus-related pol polyprotein from transposon TNT 1-94</fullName>
    </submittedName>
</protein>
<dbReference type="InterPro" id="IPR036397">
    <property type="entry name" value="RNaseH_sf"/>
</dbReference>
<dbReference type="InterPro" id="IPR013103">
    <property type="entry name" value="RVT_2"/>
</dbReference>
<proteinExistence type="predicted"/>
<feature type="region of interest" description="Disordered" evidence="1">
    <location>
        <begin position="380"/>
        <end position="412"/>
    </location>
</feature>